<dbReference type="AlphaFoldDB" id="A0A075QVH8"/>
<keyword evidence="2" id="KW-0489">Methyltransferase</keyword>
<sequence>MTEKQQVPLYDTERIDDLLTYELKIIQSHEVFCFSMDAVLLARFAQVPKRGKVLDFCTGNGVIPLLMSTRTPFAEFEGIELQERLFHMAERNVIMNGLQERITIHHGDVRKAVERFGDNKYDLITCNPPYMPSITGEVSKNDHRAIARHEIHLTLDDVLRVGSRLLKQGGKLALVHRATRLIDIVTGMRMYGIEPKRMRFVHSRQDSEPNMVLVEGIRGGKPELRIQPPLIVYKQGEEYCDELYEIYYGKRDSLT</sequence>
<evidence type="ECO:0000313" key="2">
    <source>
        <dbReference type="EMBL" id="AIG24472.1"/>
    </source>
</evidence>
<dbReference type="PANTHER" id="PTHR47739:SF1">
    <property type="entry name" value="TRNA1(VAL) (ADENINE(37)-N6)-METHYLTRANSFERASE"/>
    <property type="match status" value="1"/>
</dbReference>
<accession>A0A075QVH8</accession>
<keyword evidence="2" id="KW-0808">Transferase</keyword>
<dbReference type="InterPro" id="IPR029063">
    <property type="entry name" value="SAM-dependent_MTases_sf"/>
</dbReference>
<dbReference type="InterPro" id="IPR007848">
    <property type="entry name" value="Small_mtfrase_dom"/>
</dbReference>
<dbReference type="PANTHER" id="PTHR47739">
    <property type="entry name" value="TRNA1(VAL) (ADENINE(37)-N6)-METHYLTRANSFERASE"/>
    <property type="match status" value="1"/>
</dbReference>
<feature type="domain" description="Methyltransferase small" evidence="1">
    <location>
        <begin position="38"/>
        <end position="176"/>
    </location>
</feature>
<keyword evidence="3" id="KW-1185">Reference proteome</keyword>
<dbReference type="eggNOG" id="COG4123">
    <property type="taxonomic scope" value="Bacteria"/>
</dbReference>
<protein>
    <submittedName>
        <fullName evidence="2">tRNA1(Val) (Adenine(37)-N6)-methyltransferase</fullName>
        <ecNumber evidence="2">2.1.1.223</ecNumber>
    </submittedName>
</protein>
<dbReference type="GO" id="GO:0008168">
    <property type="term" value="F:methyltransferase activity"/>
    <property type="evidence" value="ECO:0007669"/>
    <property type="project" value="UniProtKB-KW"/>
</dbReference>
<evidence type="ECO:0000259" key="1">
    <source>
        <dbReference type="Pfam" id="PF05175"/>
    </source>
</evidence>
<dbReference type="HOGENOM" id="CLU_061983_3_0_9"/>
<organism evidence="2 3">
    <name type="scientific">Brevibacillus laterosporus LMG 15441</name>
    <dbReference type="NCBI Taxonomy" id="1042163"/>
    <lineage>
        <taxon>Bacteria</taxon>
        <taxon>Bacillati</taxon>
        <taxon>Bacillota</taxon>
        <taxon>Bacilli</taxon>
        <taxon>Bacillales</taxon>
        <taxon>Paenibacillaceae</taxon>
        <taxon>Brevibacillus</taxon>
    </lineage>
</organism>
<dbReference type="EMBL" id="CP007806">
    <property type="protein sequence ID" value="AIG24472.1"/>
    <property type="molecule type" value="Genomic_DNA"/>
</dbReference>
<evidence type="ECO:0000313" key="3">
    <source>
        <dbReference type="Proteomes" id="UP000005850"/>
    </source>
</evidence>
<dbReference type="STRING" id="1042163.BRLA_c000570"/>
<dbReference type="Gene3D" id="3.40.50.150">
    <property type="entry name" value="Vaccinia Virus protein VP39"/>
    <property type="match status" value="1"/>
</dbReference>
<dbReference type="KEGG" id="blr:BRLA_c000570"/>
<dbReference type="InterPro" id="IPR050210">
    <property type="entry name" value="tRNA_Adenine-N(6)_MTase"/>
</dbReference>
<gene>
    <name evidence="2" type="ORF">BRLA_c000570</name>
</gene>
<dbReference type="CDD" id="cd02440">
    <property type="entry name" value="AdoMet_MTases"/>
    <property type="match status" value="1"/>
</dbReference>
<reference evidence="2 3" key="1">
    <citation type="journal article" date="2011" name="J. Bacteriol.">
        <title>Genome sequence of Brevibacillus laterosporus LMG 15441, a pathogen of invertebrates.</title>
        <authorList>
            <person name="Djukic M."/>
            <person name="Poehlein A."/>
            <person name="Thurmer A."/>
            <person name="Daniel R."/>
        </authorList>
    </citation>
    <scope>NUCLEOTIDE SEQUENCE [LARGE SCALE GENOMIC DNA]</scope>
    <source>
        <strain evidence="2 3">LMG 15441</strain>
    </source>
</reference>
<dbReference type="Proteomes" id="UP000005850">
    <property type="component" value="Chromosome"/>
</dbReference>
<dbReference type="GO" id="GO:0032259">
    <property type="term" value="P:methylation"/>
    <property type="evidence" value="ECO:0007669"/>
    <property type="project" value="UniProtKB-KW"/>
</dbReference>
<dbReference type="EC" id="2.1.1.223" evidence="2"/>
<dbReference type="SUPFAM" id="SSF53335">
    <property type="entry name" value="S-adenosyl-L-methionine-dependent methyltransferases"/>
    <property type="match status" value="1"/>
</dbReference>
<dbReference type="RefSeq" id="WP_003333923.1">
    <property type="nucleotide sequence ID" value="NZ_CP007806.1"/>
</dbReference>
<proteinExistence type="predicted"/>
<name>A0A075QVH8_BRELA</name>
<dbReference type="Pfam" id="PF05175">
    <property type="entry name" value="MTS"/>
    <property type="match status" value="1"/>
</dbReference>